<sequence>MSEEIRIYVTCLAAYNNGYLHGVWIDACGALEDIQEQVQQMLKDSPVEDAEEYAIHDYEGFGAYRLEEYEGLETAHEVACFIEEHEDIGAELLNHTGGDFDEARRLIEECYHGCYSSLADYAQEFTESSMSVPKSLEFYIDYKKMGRDWDMSGDIFTIETGHDEVHVFSNY</sequence>
<proteinExistence type="predicted"/>
<gene>
    <name evidence="1" type="ORF">ABVT43_09045</name>
</gene>
<evidence type="ECO:0000313" key="2">
    <source>
        <dbReference type="Proteomes" id="UP001548189"/>
    </source>
</evidence>
<dbReference type="InterPro" id="IPR009899">
    <property type="entry name" value="ArdA"/>
</dbReference>
<reference evidence="1 2" key="1">
    <citation type="submission" date="2024-06" db="EMBL/GenBank/DDBJ databases">
        <authorList>
            <person name="Li F."/>
        </authorList>
    </citation>
    <scope>NUCLEOTIDE SEQUENCE [LARGE SCALE GENOMIC DNA]</scope>
    <source>
        <strain evidence="1 2">GXAS 311</strain>
    </source>
</reference>
<comment type="caution">
    <text evidence="1">The sequence shown here is derived from an EMBL/GenBank/DDBJ whole genome shotgun (WGS) entry which is preliminary data.</text>
</comment>
<keyword evidence="2" id="KW-1185">Reference proteome</keyword>
<dbReference type="InterPro" id="IPR041895">
    <property type="entry name" value="ArdA_dom1"/>
</dbReference>
<dbReference type="EMBL" id="JBEVCJ010000008">
    <property type="protein sequence ID" value="MET1255268.1"/>
    <property type="molecule type" value="Genomic_DNA"/>
</dbReference>
<dbReference type="Gene3D" id="1.10.10.1190">
    <property type="entry name" value="Antirestriction protein ArdA, domain 3"/>
    <property type="match status" value="1"/>
</dbReference>
<dbReference type="Proteomes" id="UP001548189">
    <property type="component" value="Unassembled WGS sequence"/>
</dbReference>
<dbReference type="InterPro" id="IPR041893">
    <property type="entry name" value="ArdA_dom3"/>
</dbReference>
<organism evidence="1 2">
    <name type="scientific">Aliikangiella maris</name>
    <dbReference type="NCBI Taxonomy" id="3162458"/>
    <lineage>
        <taxon>Bacteria</taxon>
        <taxon>Pseudomonadati</taxon>
        <taxon>Pseudomonadota</taxon>
        <taxon>Gammaproteobacteria</taxon>
        <taxon>Oceanospirillales</taxon>
        <taxon>Pleioneaceae</taxon>
        <taxon>Aliikangiella</taxon>
    </lineage>
</organism>
<dbReference type="Pfam" id="PF07275">
    <property type="entry name" value="ArdA"/>
    <property type="match status" value="1"/>
</dbReference>
<accession>A0ABV2BTL0</accession>
<name>A0ABV2BTL0_9GAMM</name>
<protein>
    <submittedName>
        <fullName evidence="1">Antirestriction protein ArdA</fullName>
    </submittedName>
</protein>
<evidence type="ECO:0000313" key="1">
    <source>
        <dbReference type="EMBL" id="MET1255268.1"/>
    </source>
</evidence>
<dbReference type="Gene3D" id="3.10.20.480">
    <property type="entry name" value="Antirestriction protein ArdA, domain 1"/>
    <property type="match status" value="1"/>
</dbReference>